<reference evidence="6 7" key="1">
    <citation type="submission" date="2022-12" db="EMBL/GenBank/DDBJ databases">
        <title>Chromosome-scale assembly of the Ensete ventricosum genome.</title>
        <authorList>
            <person name="Dussert Y."/>
            <person name="Stocks J."/>
            <person name="Wendawek A."/>
            <person name="Woldeyes F."/>
            <person name="Nichols R.A."/>
            <person name="Borrell J.S."/>
        </authorList>
    </citation>
    <scope>NUCLEOTIDE SEQUENCE [LARGE SCALE GENOMIC DNA]</scope>
    <source>
        <strain evidence="7">cv. Maze</strain>
        <tissue evidence="6">Seeds</tissue>
    </source>
</reference>
<comment type="caution">
    <text evidence="6">The sequence shown here is derived from an EMBL/GenBank/DDBJ whole genome shotgun (WGS) entry which is preliminary data.</text>
</comment>
<dbReference type="PANTHER" id="PTHR13105">
    <property type="entry name" value="MYELOID LEUKEMIA FACTOR"/>
    <property type="match status" value="1"/>
</dbReference>
<dbReference type="GO" id="GO:0005737">
    <property type="term" value="C:cytoplasm"/>
    <property type="evidence" value="ECO:0007669"/>
    <property type="project" value="UniProtKB-SubCell"/>
</dbReference>
<feature type="region of interest" description="Disordered" evidence="5">
    <location>
        <begin position="253"/>
        <end position="291"/>
    </location>
</feature>
<dbReference type="EMBL" id="JAQQAF010000003">
    <property type="protein sequence ID" value="KAJ8500260.1"/>
    <property type="molecule type" value="Genomic_DNA"/>
</dbReference>
<accession>A0AAV8PVI5</accession>
<comment type="subcellular location">
    <subcellularLocation>
        <location evidence="1">Cytoplasm</location>
    </subcellularLocation>
</comment>
<keyword evidence="3" id="KW-0963">Cytoplasm</keyword>
<feature type="compositionally biased region" description="Polar residues" evidence="5">
    <location>
        <begin position="265"/>
        <end position="291"/>
    </location>
</feature>
<organism evidence="6 7">
    <name type="scientific">Ensete ventricosum</name>
    <name type="common">Abyssinian banana</name>
    <name type="synonym">Musa ensete</name>
    <dbReference type="NCBI Taxonomy" id="4639"/>
    <lineage>
        <taxon>Eukaryota</taxon>
        <taxon>Viridiplantae</taxon>
        <taxon>Streptophyta</taxon>
        <taxon>Embryophyta</taxon>
        <taxon>Tracheophyta</taxon>
        <taxon>Spermatophyta</taxon>
        <taxon>Magnoliopsida</taxon>
        <taxon>Liliopsida</taxon>
        <taxon>Zingiberales</taxon>
        <taxon>Musaceae</taxon>
        <taxon>Ensete</taxon>
    </lineage>
</organism>
<keyword evidence="7" id="KW-1185">Reference proteome</keyword>
<evidence type="ECO:0000256" key="2">
    <source>
        <dbReference type="ARBA" id="ARBA00008332"/>
    </source>
</evidence>
<comment type="similarity">
    <text evidence="2">Belongs to the MLF family.</text>
</comment>
<protein>
    <submittedName>
        <fullName evidence="6">Uncharacterized protein</fullName>
    </submittedName>
</protein>
<dbReference type="AlphaFoldDB" id="A0AAV8PVI5"/>
<evidence type="ECO:0000256" key="5">
    <source>
        <dbReference type="SAM" id="MobiDB-lite"/>
    </source>
</evidence>
<gene>
    <name evidence="6" type="ORF">OPV22_010812</name>
</gene>
<keyword evidence="4" id="KW-0597">Phosphoprotein</keyword>
<dbReference type="Proteomes" id="UP001222027">
    <property type="component" value="Unassembled WGS sequence"/>
</dbReference>
<sequence>MQRRRHDGDDFFGLGNSFAGLRVLGRPGSLRSDFLGRRSTLGDAFFSRSFGDGPSFVPGGSRFGHQVSLLRERSDAGFLDQPPPATKSTWPLIEELSFDDEDQGEKADKVKGKSVRRPSNVQDPDEAAEGNKGRHNHLRNDLSRPKTMQPQGGSYAFRSLSVTYGGPNGAYYASSTVRRSGGDGVIVEESKEADGTNGKATHRISRGIGHKGYTVTRKLSVDGWVDMSQTFHNLNEDELPGFEEAWQESAQYNLPRRNSGHGSEKSSSAMGWTPVRSSASTNFPRIQSSVW</sequence>
<name>A0AAV8PVI5_ENSVE</name>
<evidence type="ECO:0000256" key="1">
    <source>
        <dbReference type="ARBA" id="ARBA00004496"/>
    </source>
</evidence>
<evidence type="ECO:0000313" key="7">
    <source>
        <dbReference type="Proteomes" id="UP001222027"/>
    </source>
</evidence>
<evidence type="ECO:0000256" key="3">
    <source>
        <dbReference type="ARBA" id="ARBA00022490"/>
    </source>
</evidence>
<dbReference type="Pfam" id="PF10248">
    <property type="entry name" value="Mlf1IP"/>
    <property type="match status" value="1"/>
</dbReference>
<dbReference type="InterPro" id="IPR019376">
    <property type="entry name" value="Myeloid_leukemia_factor"/>
</dbReference>
<evidence type="ECO:0000313" key="6">
    <source>
        <dbReference type="EMBL" id="KAJ8500260.1"/>
    </source>
</evidence>
<evidence type="ECO:0000256" key="4">
    <source>
        <dbReference type="ARBA" id="ARBA00022553"/>
    </source>
</evidence>
<feature type="region of interest" description="Disordered" evidence="5">
    <location>
        <begin position="96"/>
        <end position="151"/>
    </location>
</feature>
<proteinExistence type="inferred from homology"/>